<proteinExistence type="predicted"/>
<protein>
    <submittedName>
        <fullName evidence="2">Uncharacterized protein</fullName>
    </submittedName>
</protein>
<reference evidence="2" key="1">
    <citation type="journal article" date="2022" name="Front. Genet.">
        <title>Chromosome-Scale Assembly of the Dendrobium nobile Genome Provides Insights Into the Molecular Mechanism of the Biosynthesis of the Medicinal Active Ingredient of Dendrobium.</title>
        <authorList>
            <person name="Xu Q."/>
            <person name="Niu S.-C."/>
            <person name="Li K.-L."/>
            <person name="Zheng P.-J."/>
            <person name="Zhang X.-J."/>
            <person name="Jia Y."/>
            <person name="Liu Y."/>
            <person name="Niu Y.-X."/>
            <person name="Yu L.-H."/>
            <person name="Chen D.-F."/>
            <person name="Zhang G.-Q."/>
        </authorList>
    </citation>
    <scope>NUCLEOTIDE SEQUENCE</scope>
    <source>
        <tissue evidence="2">Leaf</tissue>
    </source>
</reference>
<organism evidence="2 3">
    <name type="scientific">Dendrobium nobile</name>
    <name type="common">Orchid</name>
    <dbReference type="NCBI Taxonomy" id="94219"/>
    <lineage>
        <taxon>Eukaryota</taxon>
        <taxon>Viridiplantae</taxon>
        <taxon>Streptophyta</taxon>
        <taxon>Embryophyta</taxon>
        <taxon>Tracheophyta</taxon>
        <taxon>Spermatophyta</taxon>
        <taxon>Magnoliopsida</taxon>
        <taxon>Liliopsida</taxon>
        <taxon>Asparagales</taxon>
        <taxon>Orchidaceae</taxon>
        <taxon>Epidendroideae</taxon>
        <taxon>Malaxideae</taxon>
        <taxon>Dendrobiinae</taxon>
        <taxon>Dendrobium</taxon>
    </lineage>
</organism>
<evidence type="ECO:0000313" key="2">
    <source>
        <dbReference type="EMBL" id="KAI0498580.1"/>
    </source>
</evidence>
<name>A0A8T3AR22_DENNO</name>
<keyword evidence="3" id="KW-1185">Reference proteome</keyword>
<dbReference type="AlphaFoldDB" id="A0A8T3AR22"/>
<dbReference type="Proteomes" id="UP000829196">
    <property type="component" value="Unassembled WGS sequence"/>
</dbReference>
<evidence type="ECO:0000313" key="3">
    <source>
        <dbReference type="Proteomes" id="UP000829196"/>
    </source>
</evidence>
<gene>
    <name evidence="2" type="ORF">KFK09_019468</name>
</gene>
<accession>A0A8T3AR22</accession>
<evidence type="ECO:0000256" key="1">
    <source>
        <dbReference type="SAM" id="MobiDB-lite"/>
    </source>
</evidence>
<dbReference type="EMBL" id="JAGYWB010000014">
    <property type="protein sequence ID" value="KAI0498580.1"/>
    <property type="molecule type" value="Genomic_DNA"/>
</dbReference>
<feature type="region of interest" description="Disordered" evidence="1">
    <location>
        <begin position="38"/>
        <end position="59"/>
    </location>
</feature>
<comment type="caution">
    <text evidence="2">The sequence shown here is derived from an EMBL/GenBank/DDBJ whole genome shotgun (WGS) entry which is preliminary data.</text>
</comment>
<sequence length="128" mass="14417">MNRRPQQLTNNSKNPNSPCIAVREMAPNFRLFLSRQFKEQNHSPSPKAVRKKRSQNRASHFQNCSHLLSGRQNRASSLETASSLPLNPLSIRKKAECPPAVRKGLLQFATPAPSLAFAHTEDSRLFLL</sequence>